<name>A0A2S9XES1_9BACT</name>
<organism evidence="4 5">
    <name type="scientific">Enhygromyxa salina</name>
    <dbReference type="NCBI Taxonomy" id="215803"/>
    <lineage>
        <taxon>Bacteria</taxon>
        <taxon>Pseudomonadati</taxon>
        <taxon>Myxococcota</taxon>
        <taxon>Polyangia</taxon>
        <taxon>Nannocystales</taxon>
        <taxon>Nannocystaceae</taxon>
        <taxon>Enhygromyxa</taxon>
    </lineage>
</organism>
<proteinExistence type="predicted"/>
<dbReference type="InterPro" id="IPR025554">
    <property type="entry name" value="DUF4140"/>
</dbReference>
<dbReference type="EMBL" id="PVNK01000244">
    <property type="protein sequence ID" value="PRP91363.1"/>
    <property type="molecule type" value="Genomic_DNA"/>
</dbReference>
<evidence type="ECO:0000259" key="3">
    <source>
        <dbReference type="Pfam" id="PF13600"/>
    </source>
</evidence>
<feature type="domain" description="DUF4140" evidence="3">
    <location>
        <begin position="22"/>
        <end position="128"/>
    </location>
</feature>
<dbReference type="OrthoDB" id="9777444at2"/>
<gene>
    <name evidence="4" type="ORF">ENSA5_56290</name>
</gene>
<sequence length="541" mass="59076">MAAPLDVDAVQALVAEVPVAEVTLLEDRALVVRRGALTVPPGRSRLVLTKVAPVLVDKTLSASLALPAGAEGELPEDLRVRSVAVARRRVTREEDRPVDLAELQATRRTKAQALASATGQLERIAAEHASTESLLALTLAEINEDVGWGRQDRPRWAEQLDQLEAKLRELGHEATRLEHHKRALQRELDDLAALEAASTSLGSEARAELTLEFNNPGASARELELSVDYLVPGALWRPWHRARLVETEGQAARVEFSCEGAVWQASGEDWTDVQLIFSTERPSLGVTPPPLATDTLRVRKKTSTVEVEARDQKIHTAGLGGEADGARREVAESELPGIDDGGEAIELRGRTKATIPADGRPYRVPIFDFEAPAETALVCAAELAASVILRSRQSNAADHPLLAGPVDLVRNSGLVGRTSLLYIAPGERFELGWGPDSSLRVHREVEELEHERRMMSSWTRKPRRVTVKLSNLSPAAKSIEVKERVAVSEIEKVEVEVGEASHGVEADDDGFVTWALELPGFGREELELNWTMLVHDDVVGL</sequence>
<feature type="domain" description="DUF4139" evidence="2">
    <location>
        <begin position="225"/>
        <end position="532"/>
    </location>
</feature>
<evidence type="ECO:0000259" key="2">
    <source>
        <dbReference type="Pfam" id="PF13598"/>
    </source>
</evidence>
<keyword evidence="5" id="KW-1185">Reference proteome</keyword>
<evidence type="ECO:0000256" key="1">
    <source>
        <dbReference type="SAM" id="Coils"/>
    </source>
</evidence>
<comment type="caution">
    <text evidence="4">The sequence shown here is derived from an EMBL/GenBank/DDBJ whole genome shotgun (WGS) entry which is preliminary data.</text>
</comment>
<evidence type="ECO:0000313" key="4">
    <source>
        <dbReference type="EMBL" id="PRP91363.1"/>
    </source>
</evidence>
<evidence type="ECO:0008006" key="6">
    <source>
        <dbReference type="Google" id="ProtNLM"/>
    </source>
</evidence>
<dbReference type="PANTHER" id="PTHR31005:SF8">
    <property type="entry name" value="DUF4139 DOMAIN-CONTAINING PROTEIN"/>
    <property type="match status" value="1"/>
</dbReference>
<dbReference type="Pfam" id="PF13600">
    <property type="entry name" value="DUF4140"/>
    <property type="match status" value="1"/>
</dbReference>
<accession>A0A2S9XES1</accession>
<evidence type="ECO:0000313" key="5">
    <source>
        <dbReference type="Proteomes" id="UP000237968"/>
    </source>
</evidence>
<protein>
    <recommendedName>
        <fullName evidence="6">Aspartate ammonia-lyase</fullName>
    </recommendedName>
</protein>
<dbReference type="AlphaFoldDB" id="A0A2S9XES1"/>
<dbReference type="RefSeq" id="WP_106394848.1">
    <property type="nucleotide sequence ID" value="NZ_PVNK01000244.1"/>
</dbReference>
<dbReference type="Pfam" id="PF13598">
    <property type="entry name" value="DUF4139"/>
    <property type="match status" value="1"/>
</dbReference>
<keyword evidence="1" id="KW-0175">Coiled coil</keyword>
<dbReference type="NCBIfam" id="TIGR02231">
    <property type="entry name" value="mucoidy inhibitor MuiA family protein"/>
    <property type="match status" value="1"/>
</dbReference>
<reference evidence="4 5" key="1">
    <citation type="submission" date="2018-03" db="EMBL/GenBank/DDBJ databases">
        <title>Draft Genome Sequences of the Obligatory Marine Myxobacteria Enhygromyxa salina SWB005.</title>
        <authorList>
            <person name="Poehlein A."/>
            <person name="Moghaddam J.A."/>
            <person name="Harms H."/>
            <person name="Alanjari M."/>
            <person name="Koenig G.M."/>
            <person name="Daniel R."/>
            <person name="Schaeberle T.F."/>
        </authorList>
    </citation>
    <scope>NUCLEOTIDE SEQUENCE [LARGE SCALE GENOMIC DNA]</scope>
    <source>
        <strain evidence="4 5">SWB005</strain>
    </source>
</reference>
<dbReference type="InterPro" id="IPR037291">
    <property type="entry name" value="DUF4139"/>
</dbReference>
<feature type="coiled-coil region" evidence="1">
    <location>
        <begin position="153"/>
        <end position="197"/>
    </location>
</feature>
<dbReference type="Proteomes" id="UP000237968">
    <property type="component" value="Unassembled WGS sequence"/>
</dbReference>
<dbReference type="PANTHER" id="PTHR31005">
    <property type="entry name" value="DUF4139 DOMAIN-CONTAINING PROTEIN"/>
    <property type="match status" value="1"/>
</dbReference>
<dbReference type="InterPro" id="IPR011935">
    <property type="entry name" value="CHP02231"/>
</dbReference>